<dbReference type="STRING" id="1423804.FD14_GL002786"/>
<keyword evidence="5" id="KW-1185">Reference proteome</keyword>
<evidence type="ECO:0000313" key="5">
    <source>
        <dbReference type="Proteomes" id="UP000051442"/>
    </source>
</evidence>
<gene>
    <name evidence="4" type="ORF">FD14_GL002786</name>
</gene>
<evidence type="ECO:0000313" key="4">
    <source>
        <dbReference type="EMBL" id="KRN15978.1"/>
    </source>
</evidence>
<organism evidence="4 5">
    <name type="scientific">Secundilactobacillus similis DSM 23365 = JCM 2765</name>
    <dbReference type="NCBI Taxonomy" id="1423804"/>
    <lineage>
        <taxon>Bacteria</taxon>
        <taxon>Bacillati</taxon>
        <taxon>Bacillota</taxon>
        <taxon>Bacilli</taxon>
        <taxon>Lactobacillales</taxon>
        <taxon>Lactobacillaceae</taxon>
        <taxon>Secundilactobacillus</taxon>
    </lineage>
</organism>
<feature type="transmembrane region" description="Helical" evidence="2">
    <location>
        <begin position="85"/>
        <end position="105"/>
    </location>
</feature>
<feature type="transmembrane region" description="Helical" evidence="2">
    <location>
        <begin position="426"/>
        <end position="444"/>
    </location>
</feature>
<dbReference type="PANTHER" id="PTHR36435">
    <property type="entry name" value="SLR1288 PROTEIN"/>
    <property type="match status" value="1"/>
</dbReference>
<dbReference type="Proteomes" id="UP000051442">
    <property type="component" value="Unassembled WGS sequence"/>
</dbReference>
<feature type="domain" description="CAAX prenyl protease 2/Lysostaphin resistance protein A-like" evidence="3">
    <location>
        <begin position="112"/>
        <end position="211"/>
    </location>
</feature>
<feature type="transmembrane region" description="Helical" evidence="2">
    <location>
        <begin position="450"/>
        <end position="470"/>
    </location>
</feature>
<feature type="domain" description="CAAX prenyl protease 2/Lysostaphin resistance protein A-like" evidence="3">
    <location>
        <begin position="394"/>
        <end position="486"/>
    </location>
</feature>
<accession>A0A0R2ESY2</accession>
<dbReference type="EMBL" id="AYZM01000177">
    <property type="protein sequence ID" value="KRN15978.1"/>
    <property type="molecule type" value="Genomic_DNA"/>
</dbReference>
<dbReference type="GO" id="GO:0004175">
    <property type="term" value="F:endopeptidase activity"/>
    <property type="evidence" value="ECO:0007669"/>
    <property type="project" value="UniProtKB-ARBA"/>
</dbReference>
<comment type="caution">
    <text evidence="4">The sequence shown here is derived from an EMBL/GenBank/DDBJ whole genome shotgun (WGS) entry which is preliminary data.</text>
</comment>
<feature type="transmembrane region" description="Helical" evidence="2">
    <location>
        <begin position="342"/>
        <end position="363"/>
    </location>
</feature>
<feature type="transmembrane region" description="Helical" evidence="2">
    <location>
        <begin position="175"/>
        <end position="195"/>
    </location>
</feature>
<comment type="similarity">
    <text evidence="1">Belongs to the UPF0177 family.</text>
</comment>
<name>A0A0R2ESY2_9LACO</name>
<proteinExistence type="inferred from homology"/>
<dbReference type="RefSeq" id="WP_057152422.1">
    <property type="nucleotide sequence ID" value="NZ_AYZM01000177.1"/>
</dbReference>
<dbReference type="InterPro" id="IPR003675">
    <property type="entry name" value="Rce1/LyrA-like_dom"/>
</dbReference>
<feature type="transmembrane region" description="Helical" evidence="2">
    <location>
        <begin position="231"/>
        <end position="250"/>
    </location>
</feature>
<keyword evidence="2" id="KW-0812">Transmembrane</keyword>
<dbReference type="GO" id="GO:0080120">
    <property type="term" value="P:CAAX-box protein maturation"/>
    <property type="evidence" value="ECO:0007669"/>
    <property type="project" value="UniProtKB-ARBA"/>
</dbReference>
<reference evidence="4 5" key="1">
    <citation type="journal article" date="2015" name="Genome Announc.">
        <title>Expanding the biotechnology potential of lactobacilli through comparative genomics of 213 strains and associated genera.</title>
        <authorList>
            <person name="Sun Z."/>
            <person name="Harris H.M."/>
            <person name="McCann A."/>
            <person name="Guo C."/>
            <person name="Argimon S."/>
            <person name="Zhang W."/>
            <person name="Yang X."/>
            <person name="Jeffery I.B."/>
            <person name="Cooney J.C."/>
            <person name="Kagawa T.F."/>
            <person name="Liu W."/>
            <person name="Song Y."/>
            <person name="Salvetti E."/>
            <person name="Wrobel A."/>
            <person name="Rasinkangas P."/>
            <person name="Parkhill J."/>
            <person name="Rea M.C."/>
            <person name="O'Sullivan O."/>
            <person name="Ritari J."/>
            <person name="Douillard F.P."/>
            <person name="Paul Ross R."/>
            <person name="Yang R."/>
            <person name="Briner A.E."/>
            <person name="Felis G.E."/>
            <person name="de Vos W.M."/>
            <person name="Barrangou R."/>
            <person name="Klaenhammer T.R."/>
            <person name="Caufield P.W."/>
            <person name="Cui Y."/>
            <person name="Zhang H."/>
            <person name="O'Toole P.W."/>
        </authorList>
    </citation>
    <scope>NUCLEOTIDE SEQUENCE [LARGE SCALE GENOMIC DNA]</scope>
    <source>
        <strain evidence="4 5">DSM 23365</strain>
    </source>
</reference>
<feature type="transmembrane region" description="Helical" evidence="2">
    <location>
        <begin position="7"/>
        <end position="26"/>
    </location>
</feature>
<keyword evidence="2" id="KW-0472">Membrane</keyword>
<evidence type="ECO:0000259" key="3">
    <source>
        <dbReference type="Pfam" id="PF02517"/>
    </source>
</evidence>
<dbReference type="OrthoDB" id="2817162at2"/>
<dbReference type="Pfam" id="PF02517">
    <property type="entry name" value="Rce1-like"/>
    <property type="match status" value="2"/>
</dbReference>
<feature type="transmembrane region" description="Helical" evidence="2">
    <location>
        <begin position="142"/>
        <end position="163"/>
    </location>
</feature>
<feature type="transmembrane region" description="Helical" evidence="2">
    <location>
        <begin position="270"/>
        <end position="290"/>
    </location>
</feature>
<dbReference type="InterPro" id="IPR052710">
    <property type="entry name" value="CAAX_protease"/>
</dbReference>
<protein>
    <submittedName>
        <fullName evidence="4">Abortive infection protein</fullName>
    </submittedName>
</protein>
<feature type="transmembrane region" description="Helical" evidence="2">
    <location>
        <begin position="482"/>
        <end position="501"/>
    </location>
</feature>
<keyword evidence="2" id="KW-1133">Transmembrane helix</keyword>
<feature type="transmembrane region" description="Helical" evidence="2">
    <location>
        <begin position="310"/>
        <end position="330"/>
    </location>
</feature>
<feature type="transmembrane region" description="Helical" evidence="2">
    <location>
        <begin position="383"/>
        <end position="405"/>
    </location>
</feature>
<dbReference type="PATRIC" id="fig|1423804.4.peg.3001"/>
<dbReference type="PANTHER" id="PTHR36435:SF1">
    <property type="entry name" value="CAAX AMINO TERMINAL PROTEASE FAMILY PROTEIN"/>
    <property type="match status" value="1"/>
</dbReference>
<feature type="transmembrane region" description="Helical" evidence="2">
    <location>
        <begin position="46"/>
        <end position="65"/>
    </location>
</feature>
<sequence>MKKHGVITYIGWLVLFLVSTIVAQIIGTLLFSSSLKAVFHGQPQLLSMWGNLVIELVALLIWWLINRGLLKINVGWRNRGSSRGWLLLLPVLVVIGGDALLPTSYNLTPSYVGSALLVGLSVGLLEEYVFRGLLVGFFYENFRLSSVAVALLSGVGFGLVHAVNGLSSGNWLNTGAQVLMAMGIGFFLAAVYLITHNLWLPILFHGLVDAFDQVAFGTLSNNAGTSLTNSVVYAVVFLALGLLVLQRGTVQFAQTPAKKTTKRKQHTAPATLPANISATKSILAVAAIVVELILGDLSAKLSMSKTSRTIFVVLIGLGVCVWVVSLYRDVLGAQWRQYRQHFWRNFAIDFGLMIGVYVLLAIVRFGMKQLPGASTTAMGVTDWLSFQTVASASLAFLSSLVVMMAPFTEEVVFRHVLFYQWRNNKAVMVLMFVFSSVAFGLIHWNNFNGQVMQMVPYMFIGAFFALIYAFSRNIWQNIMTHLLFNSLQFLSGIFLLVFALLQR</sequence>
<evidence type="ECO:0000256" key="2">
    <source>
        <dbReference type="SAM" id="Phobius"/>
    </source>
</evidence>
<dbReference type="AlphaFoldDB" id="A0A0R2ESY2"/>
<evidence type="ECO:0000256" key="1">
    <source>
        <dbReference type="ARBA" id="ARBA00009067"/>
    </source>
</evidence>